<dbReference type="WBParaSite" id="HCON_00087130-00001">
    <property type="protein sequence ID" value="HCON_00087130-00001"/>
    <property type="gene ID" value="HCON_00087130"/>
</dbReference>
<organism evidence="2 3">
    <name type="scientific">Haemonchus contortus</name>
    <name type="common">Barber pole worm</name>
    <dbReference type="NCBI Taxonomy" id="6289"/>
    <lineage>
        <taxon>Eukaryota</taxon>
        <taxon>Metazoa</taxon>
        <taxon>Ecdysozoa</taxon>
        <taxon>Nematoda</taxon>
        <taxon>Chromadorea</taxon>
        <taxon>Rhabditida</taxon>
        <taxon>Rhabditina</taxon>
        <taxon>Rhabditomorpha</taxon>
        <taxon>Strongyloidea</taxon>
        <taxon>Trichostrongylidae</taxon>
        <taxon>Haemonchus</taxon>
    </lineage>
</organism>
<proteinExistence type="predicted"/>
<evidence type="ECO:0000256" key="1">
    <source>
        <dbReference type="SAM" id="MobiDB-lite"/>
    </source>
</evidence>
<protein>
    <submittedName>
        <fullName evidence="3">Cyclic nucleotide-binding domain-containing protein</fullName>
    </submittedName>
</protein>
<accession>A0A7I4YG02</accession>
<name>A0A7I4YG02_HAECO</name>
<reference evidence="3" key="1">
    <citation type="submission" date="2020-12" db="UniProtKB">
        <authorList>
            <consortium name="WormBaseParasite"/>
        </authorList>
    </citation>
    <scope>IDENTIFICATION</scope>
    <source>
        <strain evidence="3">MHco3</strain>
    </source>
</reference>
<feature type="region of interest" description="Disordered" evidence="1">
    <location>
        <begin position="238"/>
        <end position="262"/>
    </location>
</feature>
<keyword evidence="2" id="KW-1185">Reference proteome</keyword>
<evidence type="ECO:0000313" key="3">
    <source>
        <dbReference type="WBParaSite" id="HCON_00087130-00001"/>
    </source>
</evidence>
<dbReference type="AlphaFoldDB" id="A0A7I4YG02"/>
<evidence type="ECO:0000313" key="2">
    <source>
        <dbReference type="Proteomes" id="UP000025227"/>
    </source>
</evidence>
<sequence>MARITNAKQGQEAHIVVYTEVHDKITTAPDLAYGKDEKSEAKYTKHIANRSYRVVTISKRLFDELIQTFRDISDASRAVLQLDTNIDILKISEDHPHVIHLRIETLEAQLEKLRLQFYLARAHLVILHRKYEGLVARGRLTPETWNLFLKEKHVDNHKQPLVLDPNQQGQLIANNLEFLGNYSTQLAGIRQTMVDENRAQYYDDFRRSQEAGIAEGTTFEREVLAALNAIYHKLQTKEPRTRGRNVRQLAETSEKTKDTHVLPVKRNTDGNIQEAEKITIHKNVEFMEVINIDDEELETREPNQQSDEGLVVLDEVESDEDDKRIVVVVEKTPETQTLKPHGTSLTDA</sequence>
<dbReference type="Proteomes" id="UP000025227">
    <property type="component" value="Unplaced"/>
</dbReference>